<keyword evidence="2" id="KW-0238">DNA-binding</keyword>
<dbReference type="SMART" id="SM00345">
    <property type="entry name" value="HTH_GNTR"/>
    <property type="match status" value="1"/>
</dbReference>
<proteinExistence type="predicted"/>
<dbReference type="GO" id="GO:0003677">
    <property type="term" value="F:DNA binding"/>
    <property type="evidence" value="ECO:0007669"/>
    <property type="project" value="UniProtKB-KW"/>
</dbReference>
<gene>
    <name evidence="5" type="ORF">BG454_15015</name>
</gene>
<evidence type="ECO:0000256" key="3">
    <source>
        <dbReference type="ARBA" id="ARBA00023163"/>
    </source>
</evidence>
<dbReference type="EMBL" id="CP024899">
    <property type="protein sequence ID" value="ATX66967.1"/>
    <property type="molecule type" value="Genomic_DNA"/>
</dbReference>
<dbReference type="InterPro" id="IPR036390">
    <property type="entry name" value="WH_DNA-bd_sf"/>
</dbReference>
<dbReference type="KEGG" id="rbg:BG454_15015"/>
<dbReference type="GO" id="GO:0003700">
    <property type="term" value="F:DNA-binding transcription factor activity"/>
    <property type="evidence" value="ECO:0007669"/>
    <property type="project" value="InterPro"/>
</dbReference>
<dbReference type="Proteomes" id="UP000228948">
    <property type="component" value="Chromosome"/>
</dbReference>
<evidence type="ECO:0000313" key="5">
    <source>
        <dbReference type="EMBL" id="ATX66967.1"/>
    </source>
</evidence>
<evidence type="ECO:0000256" key="2">
    <source>
        <dbReference type="ARBA" id="ARBA00023125"/>
    </source>
</evidence>
<keyword evidence="6" id="KW-1185">Reference proteome</keyword>
<dbReference type="PANTHER" id="PTHR43537:SF49">
    <property type="entry name" value="TRANSCRIPTIONAL REGULATORY PROTEIN"/>
    <property type="match status" value="1"/>
</dbReference>
<keyword evidence="1" id="KW-0805">Transcription regulation</keyword>
<dbReference type="Pfam" id="PF00392">
    <property type="entry name" value="GntR"/>
    <property type="match status" value="1"/>
</dbReference>
<dbReference type="InterPro" id="IPR036388">
    <property type="entry name" value="WH-like_DNA-bd_sf"/>
</dbReference>
<dbReference type="SUPFAM" id="SSF48008">
    <property type="entry name" value="GntR ligand-binding domain-like"/>
    <property type="match status" value="1"/>
</dbReference>
<accession>A0A2K8KC08</accession>
<dbReference type="CDD" id="cd07377">
    <property type="entry name" value="WHTH_GntR"/>
    <property type="match status" value="1"/>
</dbReference>
<evidence type="ECO:0000313" key="6">
    <source>
        <dbReference type="Proteomes" id="UP000228948"/>
    </source>
</evidence>
<dbReference type="AlphaFoldDB" id="A0A2K8KC08"/>
<dbReference type="RefSeq" id="WP_071481424.1">
    <property type="nucleotide sequence ID" value="NZ_CP024899.1"/>
</dbReference>
<keyword evidence="3" id="KW-0804">Transcription</keyword>
<dbReference type="InterPro" id="IPR011711">
    <property type="entry name" value="GntR_C"/>
</dbReference>
<evidence type="ECO:0000256" key="1">
    <source>
        <dbReference type="ARBA" id="ARBA00023015"/>
    </source>
</evidence>
<feature type="domain" description="HTH gntR-type" evidence="4">
    <location>
        <begin position="3"/>
        <end position="70"/>
    </location>
</feature>
<organism evidence="5 6">
    <name type="scientific">Roseinatronobacter bogoriensis subsp. barguzinensis</name>
    <dbReference type="NCBI Taxonomy" id="441209"/>
    <lineage>
        <taxon>Bacteria</taxon>
        <taxon>Pseudomonadati</taxon>
        <taxon>Pseudomonadota</taxon>
        <taxon>Alphaproteobacteria</taxon>
        <taxon>Rhodobacterales</taxon>
        <taxon>Paracoccaceae</taxon>
        <taxon>Roseinatronobacter</taxon>
    </lineage>
</organism>
<dbReference type="SMART" id="SM00895">
    <property type="entry name" value="FCD"/>
    <property type="match status" value="1"/>
</dbReference>
<evidence type="ECO:0000259" key="4">
    <source>
        <dbReference type="PROSITE" id="PS50949"/>
    </source>
</evidence>
<dbReference type="InterPro" id="IPR008920">
    <property type="entry name" value="TF_FadR/GntR_C"/>
</dbReference>
<dbReference type="OrthoDB" id="7620579at2"/>
<dbReference type="InterPro" id="IPR000524">
    <property type="entry name" value="Tscrpt_reg_HTH_GntR"/>
</dbReference>
<reference evidence="5 6" key="1">
    <citation type="submission" date="2017-11" db="EMBL/GenBank/DDBJ databases">
        <title>Revised Sequence and Annotation of the Rhodobaca barguzinensis strain alga05 Genome.</title>
        <authorList>
            <person name="Kopejtka K."/>
            <person name="Tomasch J.M."/>
            <person name="Bunk B."/>
            <person name="Koblizek M."/>
        </authorList>
    </citation>
    <scope>NUCLEOTIDE SEQUENCE [LARGE SCALE GENOMIC DNA]</scope>
    <source>
        <strain evidence="6">alga05</strain>
    </source>
</reference>
<dbReference type="STRING" id="441209.GCA_001870665_02786"/>
<dbReference type="PROSITE" id="PS50949">
    <property type="entry name" value="HTH_GNTR"/>
    <property type="match status" value="1"/>
</dbReference>
<dbReference type="Gene3D" id="1.10.10.10">
    <property type="entry name" value="Winged helix-like DNA-binding domain superfamily/Winged helix DNA-binding domain"/>
    <property type="match status" value="1"/>
</dbReference>
<dbReference type="PANTHER" id="PTHR43537">
    <property type="entry name" value="TRANSCRIPTIONAL REGULATOR, GNTR FAMILY"/>
    <property type="match status" value="1"/>
</dbReference>
<dbReference type="Pfam" id="PF07729">
    <property type="entry name" value="FCD"/>
    <property type="match status" value="1"/>
</dbReference>
<dbReference type="Gene3D" id="1.20.120.530">
    <property type="entry name" value="GntR ligand-binding domain-like"/>
    <property type="match status" value="1"/>
</dbReference>
<name>A0A2K8KC08_9RHOB</name>
<sequence length="225" mass="25367">MSSRRADSVREALEHMIVTGELVNGERLDEISLSEKFGCSRTPLREAFQSLAASGLLELIPHRGAFVRHPDLSDMIEMFEVMAELEAFCGRLAARRVTQQDLAELYRTVIACEDAVANNDSDRYYAENEKFHHLLYKASGNQFLADQAGQLHRRLKPYRRLQLRVRGRLEQSLSEHRAILEALENGNADDVAVALRAHVAVQGGKFNDLMASYKSFQQSGQKFGT</sequence>
<protein>
    <submittedName>
        <fullName evidence="5">GntR family transcriptional regulator</fullName>
    </submittedName>
</protein>
<dbReference type="SUPFAM" id="SSF46785">
    <property type="entry name" value="Winged helix' DNA-binding domain"/>
    <property type="match status" value="1"/>
</dbReference>